<dbReference type="Pfam" id="PF13489">
    <property type="entry name" value="Methyltransf_23"/>
    <property type="match status" value="1"/>
</dbReference>
<dbReference type="OrthoDB" id="7351887at2"/>
<protein>
    <submittedName>
        <fullName evidence="1">Methyltransferase family protein</fullName>
    </submittedName>
</protein>
<dbReference type="InterPro" id="IPR029063">
    <property type="entry name" value="SAM-dependent_MTases_sf"/>
</dbReference>
<dbReference type="EMBL" id="QRDW01000015">
    <property type="protein sequence ID" value="RED44284.1"/>
    <property type="molecule type" value="Genomic_DNA"/>
</dbReference>
<dbReference type="AlphaFoldDB" id="A0A3D9H451"/>
<proteinExistence type="predicted"/>
<sequence length="254" mass="28362">MRSVLKTGIAAILRLIPQARFEQLLKLAVSLRAQGQEPVETLRFLLKMDNYIYGMCGQWAVKYGHGHHVKHRLTGYVDHFAELAAAAGGPILDVGCHTGYLAAAISERIDTQVVGVDISQERIDIANATHQGGNLSYFCADATKGKIGAGGYRTVVLSNVLEHIEERPAFLRSLCQQHQPEKFIIRVPNYERDWRVPLKDELAVEYRSDVTHFIEHRPPELMAELEESGLRILKAEIRWGEIWVVAEPAGGSDA</sequence>
<dbReference type="Gene3D" id="3.40.50.150">
    <property type="entry name" value="Vaccinia Virus protein VP39"/>
    <property type="match status" value="1"/>
</dbReference>
<evidence type="ECO:0000313" key="1">
    <source>
        <dbReference type="EMBL" id="RED44284.1"/>
    </source>
</evidence>
<keyword evidence="2" id="KW-1185">Reference proteome</keyword>
<dbReference type="PANTHER" id="PTHR43861">
    <property type="entry name" value="TRANS-ACONITATE 2-METHYLTRANSFERASE-RELATED"/>
    <property type="match status" value="1"/>
</dbReference>
<reference evidence="1 2" key="1">
    <citation type="submission" date="2018-07" db="EMBL/GenBank/DDBJ databases">
        <title>Genomic Encyclopedia of Type Strains, Phase III (KMG-III): the genomes of soil and plant-associated and newly described type strains.</title>
        <authorList>
            <person name="Whitman W."/>
        </authorList>
    </citation>
    <scope>NUCLEOTIDE SEQUENCE [LARGE SCALE GENOMIC DNA]</scope>
    <source>
        <strain evidence="1 2">CECT 8488</strain>
    </source>
</reference>
<comment type="caution">
    <text evidence="1">The sequence shown here is derived from an EMBL/GenBank/DDBJ whole genome shotgun (WGS) entry which is preliminary data.</text>
</comment>
<dbReference type="GO" id="GO:0008168">
    <property type="term" value="F:methyltransferase activity"/>
    <property type="evidence" value="ECO:0007669"/>
    <property type="project" value="UniProtKB-KW"/>
</dbReference>
<accession>A0A3D9H451</accession>
<organism evidence="1 2">
    <name type="scientific">Aestuariispira insulae</name>
    <dbReference type="NCBI Taxonomy" id="1461337"/>
    <lineage>
        <taxon>Bacteria</taxon>
        <taxon>Pseudomonadati</taxon>
        <taxon>Pseudomonadota</taxon>
        <taxon>Alphaproteobacteria</taxon>
        <taxon>Rhodospirillales</taxon>
        <taxon>Kiloniellaceae</taxon>
        <taxon>Aestuariispira</taxon>
    </lineage>
</organism>
<evidence type="ECO:0000313" key="2">
    <source>
        <dbReference type="Proteomes" id="UP000256845"/>
    </source>
</evidence>
<dbReference type="PANTHER" id="PTHR43861:SF6">
    <property type="entry name" value="METHYLTRANSFERASE TYPE 11"/>
    <property type="match status" value="1"/>
</dbReference>
<dbReference type="GO" id="GO:0032259">
    <property type="term" value="P:methylation"/>
    <property type="evidence" value="ECO:0007669"/>
    <property type="project" value="UniProtKB-KW"/>
</dbReference>
<keyword evidence="1" id="KW-0808">Transferase</keyword>
<keyword evidence="1" id="KW-0489">Methyltransferase</keyword>
<dbReference type="SUPFAM" id="SSF53335">
    <property type="entry name" value="S-adenosyl-L-methionine-dependent methyltransferases"/>
    <property type="match status" value="1"/>
</dbReference>
<dbReference type="RefSeq" id="WP_115939120.1">
    <property type="nucleotide sequence ID" value="NZ_QRDW01000015.1"/>
</dbReference>
<name>A0A3D9H451_9PROT</name>
<dbReference type="CDD" id="cd02440">
    <property type="entry name" value="AdoMet_MTases"/>
    <property type="match status" value="1"/>
</dbReference>
<dbReference type="Proteomes" id="UP000256845">
    <property type="component" value="Unassembled WGS sequence"/>
</dbReference>
<gene>
    <name evidence="1" type="ORF">DFP90_11537</name>
</gene>